<dbReference type="OrthoDB" id="325270at2759"/>
<name>A0A1R2CLL2_9CILI</name>
<organism evidence="1 2">
    <name type="scientific">Stentor coeruleus</name>
    <dbReference type="NCBI Taxonomy" id="5963"/>
    <lineage>
        <taxon>Eukaryota</taxon>
        <taxon>Sar</taxon>
        <taxon>Alveolata</taxon>
        <taxon>Ciliophora</taxon>
        <taxon>Postciliodesmatophora</taxon>
        <taxon>Heterotrichea</taxon>
        <taxon>Heterotrichida</taxon>
        <taxon>Stentoridae</taxon>
        <taxon>Stentor</taxon>
    </lineage>
</organism>
<dbReference type="Proteomes" id="UP000187209">
    <property type="component" value="Unassembled WGS sequence"/>
</dbReference>
<dbReference type="EMBL" id="MPUH01000114">
    <property type="protein sequence ID" value="OMJ89909.1"/>
    <property type="molecule type" value="Genomic_DNA"/>
</dbReference>
<comment type="caution">
    <text evidence="1">The sequence shown here is derived from an EMBL/GenBank/DDBJ whole genome shotgun (WGS) entry which is preliminary data.</text>
</comment>
<accession>A0A1R2CLL2</accession>
<evidence type="ECO:0000313" key="2">
    <source>
        <dbReference type="Proteomes" id="UP000187209"/>
    </source>
</evidence>
<sequence length="374" mass="43156">MALQKQRKNVKSFDKKVGLYPDNILQYRSSSLIRASNLIYIRKSYDLQSRQTPMLPPINNANSFLGPKVLSTTCAQASIIFDKSQNPLYKSMIKLPKFLRRNAFIEDSSGSSSSDIDEVNFNKEICEYIFKNLMDMFISISCRQIIIESKNEMISASLRLFSSAILDSYIKELLTYLIPELVDKAYNEVLDHSYITYSNELIDIVIDTKILEVAEDAGIETIVDMICREMVDNCPVEEIVIEVIKDEKRSMYKLAKNILDGLMDCILSEEWIEVIAEDEIGFAKLTKNIRGFPAKLQKEIYFMGKKEFNGRLAESVYYDLINVYVAEKWLANVVKYCIVGEGRFDYSAIMPLYDKHVSRKRLTAFIDHNLIWEI</sequence>
<protein>
    <submittedName>
        <fullName evidence="1">Uncharacterized protein</fullName>
    </submittedName>
</protein>
<dbReference type="AlphaFoldDB" id="A0A1R2CLL2"/>
<evidence type="ECO:0000313" key="1">
    <source>
        <dbReference type="EMBL" id="OMJ89909.1"/>
    </source>
</evidence>
<reference evidence="1 2" key="1">
    <citation type="submission" date="2016-11" db="EMBL/GenBank/DDBJ databases">
        <title>The macronuclear genome of Stentor coeruleus: a giant cell with tiny introns.</title>
        <authorList>
            <person name="Slabodnick M."/>
            <person name="Ruby J.G."/>
            <person name="Reiff S.B."/>
            <person name="Swart E.C."/>
            <person name="Gosai S."/>
            <person name="Prabakaran S."/>
            <person name="Witkowska E."/>
            <person name="Larue G.E."/>
            <person name="Fisher S."/>
            <person name="Freeman R.M."/>
            <person name="Gunawardena J."/>
            <person name="Chu W."/>
            <person name="Stover N.A."/>
            <person name="Gregory B.D."/>
            <person name="Nowacki M."/>
            <person name="Derisi J."/>
            <person name="Roy S.W."/>
            <person name="Marshall W.F."/>
            <person name="Sood P."/>
        </authorList>
    </citation>
    <scope>NUCLEOTIDE SEQUENCE [LARGE SCALE GENOMIC DNA]</scope>
    <source>
        <strain evidence="1">WM001</strain>
    </source>
</reference>
<gene>
    <name evidence="1" type="ORF">SteCoe_7796</name>
</gene>
<proteinExistence type="predicted"/>
<keyword evidence="2" id="KW-1185">Reference proteome</keyword>